<keyword evidence="6 9" id="KW-0812">Transmembrane</keyword>
<dbReference type="EMBL" id="JBHSFW010000018">
    <property type="protein sequence ID" value="MFC4620274.1"/>
    <property type="molecule type" value="Genomic_DNA"/>
</dbReference>
<evidence type="ECO:0000256" key="2">
    <source>
        <dbReference type="ARBA" id="ARBA00005660"/>
    </source>
</evidence>
<keyword evidence="4 9" id="KW-0813">Transport</keyword>
<feature type="transmembrane region" description="Helical" evidence="9">
    <location>
        <begin position="107"/>
        <end position="127"/>
    </location>
</feature>
<accession>A0ABV9GRU5</accession>
<keyword evidence="7 9" id="KW-1133">Transmembrane helix</keyword>
<feature type="transmembrane region" description="Helical" evidence="9">
    <location>
        <begin position="21"/>
        <end position="37"/>
    </location>
</feature>
<dbReference type="RefSeq" id="WP_376847385.1">
    <property type="nucleotide sequence ID" value="NZ_JBHSFW010000018.1"/>
</dbReference>
<dbReference type="PANTHER" id="PTHR33514:SF13">
    <property type="entry name" value="PROTEIN ABCI12, CHLOROPLASTIC"/>
    <property type="match status" value="1"/>
</dbReference>
<dbReference type="InterPro" id="IPR024919">
    <property type="entry name" value="EcfT"/>
</dbReference>
<proteinExistence type="inferred from homology"/>
<sequence>MKLIIGQYVPGRSIIHKIDPRAKLIAVFLLVVVVFLANNWPAYGLVILFTAIGLISAKIPFRFIYRGLKPVLFIIIFTFVLNVLFTHRGETLFQWGFIQLTTEGLKQALFISVRLLTIIIATTLLTLTTTPIEITDALEVLLGPLKKLRFPVHEFALMMSIALRFIPTLTEETEKIMKAQSARGVDFSSGSLARRAKAIVPLLVPLFVSAFKRADELAMAMEARGYRGDVGRTKWRLLEWRLRDTLLLLSIILLTVALVFLRS</sequence>
<dbReference type="Proteomes" id="UP001596022">
    <property type="component" value="Unassembled WGS sequence"/>
</dbReference>
<keyword evidence="8 9" id="KW-0472">Membrane</keyword>
<evidence type="ECO:0000256" key="5">
    <source>
        <dbReference type="ARBA" id="ARBA00022475"/>
    </source>
</evidence>
<feature type="transmembrane region" description="Helical" evidence="9">
    <location>
        <begin position="68"/>
        <end position="87"/>
    </location>
</feature>
<dbReference type="PANTHER" id="PTHR33514">
    <property type="entry name" value="PROTEIN ABCI12, CHLOROPLASTIC"/>
    <property type="match status" value="1"/>
</dbReference>
<feature type="transmembrane region" description="Helical" evidence="9">
    <location>
        <begin position="242"/>
        <end position="261"/>
    </location>
</feature>
<keyword evidence="11" id="KW-1185">Reference proteome</keyword>
<name>A0ABV9GRU5_9BACL</name>
<dbReference type="HAMAP" id="MF_01461">
    <property type="entry name" value="EcfT"/>
    <property type="match status" value="1"/>
</dbReference>
<comment type="subunit">
    <text evidence="9">Forms a stable energy-coupling factor (ECF) transporter complex composed of 2 membrane-embedded substrate-binding proteins (S component), 2 ATP-binding proteins (A component) and 2 transmembrane proteins (T component).</text>
</comment>
<gene>
    <name evidence="9" type="primary">ecfT</name>
    <name evidence="10" type="ORF">ACFO4N_16345</name>
</gene>
<dbReference type="InterPro" id="IPR003339">
    <property type="entry name" value="ABC/ECF_trnsptr_transmembrane"/>
</dbReference>
<dbReference type="CDD" id="cd16914">
    <property type="entry name" value="EcfT"/>
    <property type="match status" value="1"/>
</dbReference>
<evidence type="ECO:0000313" key="11">
    <source>
        <dbReference type="Proteomes" id="UP001596022"/>
    </source>
</evidence>
<evidence type="ECO:0000256" key="3">
    <source>
        <dbReference type="ARBA" id="ARBA00014042"/>
    </source>
</evidence>
<comment type="subcellular location">
    <subcellularLocation>
        <location evidence="1 9">Cell membrane</location>
        <topology evidence="1 9">Multi-pass membrane protein</topology>
    </subcellularLocation>
</comment>
<reference evidence="11" key="1">
    <citation type="journal article" date="2019" name="Int. J. Syst. Evol. Microbiol.">
        <title>The Global Catalogue of Microorganisms (GCM) 10K type strain sequencing project: providing services to taxonomists for standard genome sequencing and annotation.</title>
        <authorList>
            <consortium name="The Broad Institute Genomics Platform"/>
            <consortium name="The Broad Institute Genome Sequencing Center for Infectious Disease"/>
            <person name="Wu L."/>
            <person name="Ma J."/>
        </authorList>
    </citation>
    <scope>NUCLEOTIDE SEQUENCE [LARGE SCALE GENOMIC DNA]</scope>
    <source>
        <strain evidence="11">CGMCC 1.16306</strain>
    </source>
</reference>
<comment type="similarity">
    <text evidence="2 9">Belongs to the energy-coupling factor EcfT family.</text>
</comment>
<evidence type="ECO:0000256" key="8">
    <source>
        <dbReference type="ARBA" id="ARBA00023136"/>
    </source>
</evidence>
<comment type="caution">
    <text evidence="10">The sequence shown here is derived from an EMBL/GenBank/DDBJ whole genome shotgun (WGS) entry which is preliminary data.</text>
</comment>
<comment type="function">
    <text evidence="9">Transmembrane (T) component of an energy-coupling factor (ECF) ABC-transporter complex. Unlike classic ABC transporters this ECF transporter provides the energy necessary to transport a number of different substrates.</text>
</comment>
<evidence type="ECO:0000256" key="6">
    <source>
        <dbReference type="ARBA" id="ARBA00022692"/>
    </source>
</evidence>
<protein>
    <recommendedName>
        <fullName evidence="3 9">Energy-coupling factor transporter transmembrane protein EcfT</fullName>
        <shortName evidence="9">ECF transporter T component EcfT</shortName>
    </recommendedName>
</protein>
<evidence type="ECO:0000256" key="1">
    <source>
        <dbReference type="ARBA" id="ARBA00004651"/>
    </source>
</evidence>
<evidence type="ECO:0000313" key="10">
    <source>
        <dbReference type="EMBL" id="MFC4620274.1"/>
    </source>
</evidence>
<keyword evidence="5 9" id="KW-1003">Cell membrane</keyword>
<evidence type="ECO:0000256" key="7">
    <source>
        <dbReference type="ARBA" id="ARBA00022989"/>
    </source>
</evidence>
<organism evidence="10 11">
    <name type="scientific">Camelliibacillus cellulosilyticus</name>
    <dbReference type="NCBI Taxonomy" id="2174486"/>
    <lineage>
        <taxon>Bacteria</taxon>
        <taxon>Bacillati</taxon>
        <taxon>Bacillota</taxon>
        <taxon>Bacilli</taxon>
        <taxon>Bacillales</taxon>
        <taxon>Sporolactobacillaceae</taxon>
        <taxon>Camelliibacillus</taxon>
    </lineage>
</organism>
<dbReference type="Pfam" id="PF02361">
    <property type="entry name" value="CbiQ"/>
    <property type="match status" value="1"/>
</dbReference>
<evidence type="ECO:0000256" key="9">
    <source>
        <dbReference type="HAMAP-Rule" id="MF_01461"/>
    </source>
</evidence>
<evidence type="ECO:0000256" key="4">
    <source>
        <dbReference type="ARBA" id="ARBA00022448"/>
    </source>
</evidence>